<name>A0A4Y2LC73_ARAVE</name>
<protein>
    <submittedName>
        <fullName evidence="2">Uncharacterized protein</fullName>
    </submittedName>
</protein>
<sequence length="111" mass="12750">MLQKLCIIRKNLHNLEIPLHGRSYVDGQTSSLWCVRKFGEGMPAQVSSSSSDRRSNIRCPSQKSPRVASKWDVNIAELHCLLKANKIWHSYNHWILLYGTLNKDTFIITTP</sequence>
<organism evidence="2 3">
    <name type="scientific">Araneus ventricosus</name>
    <name type="common">Orbweaver spider</name>
    <name type="synonym">Epeira ventricosa</name>
    <dbReference type="NCBI Taxonomy" id="182803"/>
    <lineage>
        <taxon>Eukaryota</taxon>
        <taxon>Metazoa</taxon>
        <taxon>Ecdysozoa</taxon>
        <taxon>Arthropoda</taxon>
        <taxon>Chelicerata</taxon>
        <taxon>Arachnida</taxon>
        <taxon>Araneae</taxon>
        <taxon>Araneomorphae</taxon>
        <taxon>Entelegynae</taxon>
        <taxon>Araneoidea</taxon>
        <taxon>Araneidae</taxon>
        <taxon>Araneus</taxon>
    </lineage>
</organism>
<evidence type="ECO:0000313" key="3">
    <source>
        <dbReference type="Proteomes" id="UP000499080"/>
    </source>
</evidence>
<comment type="caution">
    <text evidence="2">The sequence shown here is derived from an EMBL/GenBank/DDBJ whole genome shotgun (WGS) entry which is preliminary data.</text>
</comment>
<dbReference type="EMBL" id="BGPR01005549">
    <property type="protein sequence ID" value="GBN11196.1"/>
    <property type="molecule type" value="Genomic_DNA"/>
</dbReference>
<proteinExistence type="predicted"/>
<accession>A0A4Y2LC73</accession>
<feature type="region of interest" description="Disordered" evidence="1">
    <location>
        <begin position="43"/>
        <end position="64"/>
    </location>
</feature>
<reference evidence="2 3" key="1">
    <citation type="journal article" date="2019" name="Sci. Rep.">
        <title>Orb-weaving spider Araneus ventricosus genome elucidates the spidroin gene catalogue.</title>
        <authorList>
            <person name="Kono N."/>
            <person name="Nakamura H."/>
            <person name="Ohtoshi R."/>
            <person name="Moran D.A.P."/>
            <person name="Shinohara A."/>
            <person name="Yoshida Y."/>
            <person name="Fujiwara M."/>
            <person name="Mori M."/>
            <person name="Tomita M."/>
            <person name="Arakawa K."/>
        </authorList>
    </citation>
    <scope>NUCLEOTIDE SEQUENCE [LARGE SCALE GENOMIC DNA]</scope>
</reference>
<evidence type="ECO:0000313" key="2">
    <source>
        <dbReference type="EMBL" id="GBN11196.1"/>
    </source>
</evidence>
<dbReference type="Proteomes" id="UP000499080">
    <property type="component" value="Unassembled WGS sequence"/>
</dbReference>
<gene>
    <name evidence="2" type="ORF">AVEN_272585_1</name>
</gene>
<dbReference type="AlphaFoldDB" id="A0A4Y2LC73"/>
<keyword evidence="3" id="KW-1185">Reference proteome</keyword>
<evidence type="ECO:0000256" key="1">
    <source>
        <dbReference type="SAM" id="MobiDB-lite"/>
    </source>
</evidence>